<dbReference type="OrthoDB" id="847092at2759"/>
<gene>
    <name evidence="11" type="ORF">MANES_06G006400</name>
</gene>
<dbReference type="GO" id="GO:0016705">
    <property type="term" value="F:oxidoreductase activity, acting on paired donors, with incorporation or reduction of molecular oxygen"/>
    <property type="evidence" value="ECO:0007669"/>
    <property type="project" value="InterPro"/>
</dbReference>
<evidence type="ECO:0000313" key="11">
    <source>
        <dbReference type="EMBL" id="OAY46523.1"/>
    </source>
</evidence>
<dbReference type="GO" id="GO:0004497">
    <property type="term" value="F:monooxygenase activity"/>
    <property type="evidence" value="ECO:0007669"/>
    <property type="project" value="UniProtKB-KW"/>
</dbReference>
<dbReference type="Gene3D" id="1.10.630.10">
    <property type="entry name" value="Cytochrome P450"/>
    <property type="match status" value="1"/>
</dbReference>
<evidence type="ECO:0000256" key="4">
    <source>
        <dbReference type="ARBA" id="ARBA00022723"/>
    </source>
</evidence>
<keyword evidence="10" id="KW-0472">Membrane</keyword>
<proteinExistence type="inferred from homology"/>
<dbReference type="InterPro" id="IPR017972">
    <property type="entry name" value="Cyt_P450_CS"/>
</dbReference>
<organism evidence="11">
    <name type="scientific">Manihot esculenta</name>
    <name type="common">Cassava</name>
    <name type="synonym">Jatropha manihot</name>
    <dbReference type="NCBI Taxonomy" id="3983"/>
    <lineage>
        <taxon>Eukaryota</taxon>
        <taxon>Viridiplantae</taxon>
        <taxon>Streptophyta</taxon>
        <taxon>Embryophyta</taxon>
        <taxon>Tracheophyta</taxon>
        <taxon>Spermatophyta</taxon>
        <taxon>Magnoliopsida</taxon>
        <taxon>eudicotyledons</taxon>
        <taxon>Gunneridae</taxon>
        <taxon>Pentapetalae</taxon>
        <taxon>rosids</taxon>
        <taxon>fabids</taxon>
        <taxon>Malpighiales</taxon>
        <taxon>Euphorbiaceae</taxon>
        <taxon>Crotonoideae</taxon>
        <taxon>Manihoteae</taxon>
        <taxon>Manihot</taxon>
    </lineage>
</organism>
<evidence type="ECO:0000256" key="8">
    <source>
        <dbReference type="PIRSR" id="PIRSR602401-1"/>
    </source>
</evidence>
<dbReference type="EMBL" id="CM004392">
    <property type="protein sequence ID" value="OAY46523.1"/>
    <property type="molecule type" value="Genomic_DNA"/>
</dbReference>
<dbReference type="CDD" id="cd11064">
    <property type="entry name" value="CYP86A"/>
    <property type="match status" value="1"/>
</dbReference>
<keyword evidence="5 9" id="KW-0560">Oxidoreductase</keyword>
<evidence type="ECO:0008006" key="12">
    <source>
        <dbReference type="Google" id="ProtNLM"/>
    </source>
</evidence>
<dbReference type="InterPro" id="IPR036396">
    <property type="entry name" value="Cyt_P450_sf"/>
</dbReference>
<keyword evidence="7 9" id="KW-0503">Monooxygenase</keyword>
<sequence length="530" mass="62035">MPIEVWTAERVVAFLSIAFLLVLWLWWWSRRRRYTVINWPGNRGRSSIFINWPVFGMIPTLICHFSHVHDLATYVLQKSRGTFFFKGPWFSGMEFLLVGDPMNVHYILTKNFSNYHKGPEFKQIFEPLGDGIFNADSNNWSFQRRIFHSLLHKNKKFELAAEVTLKQKILQGLFPLLENVSLVDIQDVFQRFTFDNICQLVLGFDPNSLSIEFPEVPYQKAFDDVEEAVIYRHAVPGSIWKLQKWLQIGKEKKLKKAWKNFDDFLEQRITRKREQLSQSCRDQIEGEGFNLLTYFLTEYNYFVEDAAGSVIQTKSNKFLRDMAFNLMVAGRDTMGAALVWFFWLVGTHPLIEKKILEEIKSNLGEKIDEKWRVFSIEEVRKLVYLHAVISEVLRLYPPIPFDHKMSIEDDVFPSGHSVPRNMKILLSFYSMGRMEEIWGKDCLEFKPERWISGGGRIKHVPSYKFIAFNAGPRSCIGKELAFLQMKIIVASVIWNYSLQVVENYPVSPKVSIVLYMKDGLKVRVLKRFAT</sequence>
<evidence type="ECO:0000256" key="5">
    <source>
        <dbReference type="ARBA" id="ARBA00023002"/>
    </source>
</evidence>
<dbReference type="GO" id="GO:0006629">
    <property type="term" value="P:lipid metabolic process"/>
    <property type="evidence" value="ECO:0007669"/>
    <property type="project" value="UniProtKB-ARBA"/>
</dbReference>
<keyword evidence="10" id="KW-1133">Transmembrane helix</keyword>
<dbReference type="SUPFAM" id="SSF48264">
    <property type="entry name" value="Cytochrome P450"/>
    <property type="match status" value="1"/>
</dbReference>
<keyword evidence="3 8" id="KW-0349">Heme</keyword>
<dbReference type="PROSITE" id="PS00086">
    <property type="entry name" value="CYTOCHROME_P450"/>
    <property type="match status" value="1"/>
</dbReference>
<dbReference type="GO" id="GO:0005506">
    <property type="term" value="F:iron ion binding"/>
    <property type="evidence" value="ECO:0007669"/>
    <property type="project" value="InterPro"/>
</dbReference>
<dbReference type="PRINTS" id="PR00385">
    <property type="entry name" value="P450"/>
</dbReference>
<name>A0A2C9VLS6_MANES</name>
<evidence type="ECO:0000256" key="1">
    <source>
        <dbReference type="ARBA" id="ARBA00001971"/>
    </source>
</evidence>
<comment type="cofactor">
    <cofactor evidence="1 8">
        <name>heme</name>
        <dbReference type="ChEBI" id="CHEBI:30413"/>
    </cofactor>
</comment>
<reference evidence="11" key="1">
    <citation type="submission" date="2016-02" db="EMBL/GenBank/DDBJ databases">
        <title>WGS assembly of Manihot esculenta.</title>
        <authorList>
            <person name="Bredeson J.V."/>
            <person name="Prochnik S.E."/>
            <person name="Lyons J.B."/>
            <person name="Schmutz J."/>
            <person name="Grimwood J."/>
            <person name="Vrebalov J."/>
            <person name="Bart R.S."/>
            <person name="Amuge T."/>
            <person name="Ferguson M.E."/>
            <person name="Green R."/>
            <person name="Putnam N."/>
            <person name="Stites J."/>
            <person name="Rounsley S."/>
            <person name="Rokhsar D.S."/>
        </authorList>
    </citation>
    <scope>NUCLEOTIDE SEQUENCE [LARGE SCALE GENOMIC DNA]</scope>
    <source>
        <tissue evidence="11">Leaf</tissue>
    </source>
</reference>
<dbReference type="PRINTS" id="PR00463">
    <property type="entry name" value="EP450I"/>
</dbReference>
<feature type="binding site" description="axial binding residue" evidence="8">
    <location>
        <position position="475"/>
    </location>
    <ligand>
        <name>heme</name>
        <dbReference type="ChEBI" id="CHEBI:30413"/>
    </ligand>
    <ligandPart>
        <name>Fe</name>
        <dbReference type="ChEBI" id="CHEBI:18248"/>
    </ligandPart>
</feature>
<dbReference type="STRING" id="3983.A0A2C9VLS6"/>
<dbReference type="GO" id="GO:0020037">
    <property type="term" value="F:heme binding"/>
    <property type="evidence" value="ECO:0007669"/>
    <property type="project" value="InterPro"/>
</dbReference>
<evidence type="ECO:0000256" key="9">
    <source>
        <dbReference type="RuleBase" id="RU000461"/>
    </source>
</evidence>
<evidence type="ECO:0000256" key="6">
    <source>
        <dbReference type="ARBA" id="ARBA00023004"/>
    </source>
</evidence>
<keyword evidence="6 8" id="KW-0408">Iron</keyword>
<comment type="similarity">
    <text evidence="2 9">Belongs to the cytochrome P450 family.</text>
</comment>
<dbReference type="AlphaFoldDB" id="A0A2C9VLS6"/>
<dbReference type="InterPro" id="IPR001128">
    <property type="entry name" value="Cyt_P450"/>
</dbReference>
<dbReference type="InterPro" id="IPR002401">
    <property type="entry name" value="Cyt_P450_E_grp-I"/>
</dbReference>
<keyword evidence="10" id="KW-0812">Transmembrane</keyword>
<keyword evidence="4 8" id="KW-0479">Metal-binding</keyword>
<evidence type="ECO:0000256" key="7">
    <source>
        <dbReference type="ARBA" id="ARBA00023033"/>
    </source>
</evidence>
<accession>A0A2C9VLS6</accession>
<evidence type="ECO:0000256" key="2">
    <source>
        <dbReference type="ARBA" id="ARBA00010617"/>
    </source>
</evidence>
<evidence type="ECO:0000256" key="10">
    <source>
        <dbReference type="SAM" id="Phobius"/>
    </source>
</evidence>
<protein>
    <recommendedName>
        <fullName evidence="12">Cytochrome P450</fullName>
    </recommendedName>
</protein>
<dbReference type="Pfam" id="PF00067">
    <property type="entry name" value="p450"/>
    <property type="match status" value="1"/>
</dbReference>
<feature type="transmembrane region" description="Helical" evidence="10">
    <location>
        <begin position="49"/>
        <end position="69"/>
    </location>
</feature>
<dbReference type="PANTHER" id="PTHR24296">
    <property type="entry name" value="CYTOCHROME P450"/>
    <property type="match status" value="1"/>
</dbReference>
<evidence type="ECO:0000256" key="3">
    <source>
        <dbReference type="ARBA" id="ARBA00022617"/>
    </source>
</evidence>
<feature type="transmembrane region" description="Helical" evidence="10">
    <location>
        <begin position="12"/>
        <end position="28"/>
    </location>
</feature>